<proteinExistence type="predicted"/>
<accession>A0A367LB45</accession>
<name>A0A367LB45_9HYPO</name>
<gene>
    <name evidence="1" type="ORF">L249_7408</name>
</gene>
<evidence type="ECO:0000313" key="2">
    <source>
        <dbReference type="Proteomes" id="UP000253664"/>
    </source>
</evidence>
<keyword evidence="2" id="KW-1185">Reference proteome</keyword>
<dbReference type="AlphaFoldDB" id="A0A367LB45"/>
<evidence type="ECO:0000313" key="1">
    <source>
        <dbReference type="EMBL" id="RCI11636.1"/>
    </source>
</evidence>
<protein>
    <submittedName>
        <fullName evidence="1">Uncharacterized protein</fullName>
    </submittedName>
</protein>
<dbReference type="EMBL" id="LKCN02000010">
    <property type="protein sequence ID" value="RCI11636.1"/>
    <property type="molecule type" value="Genomic_DNA"/>
</dbReference>
<dbReference type="Proteomes" id="UP000253664">
    <property type="component" value="Unassembled WGS sequence"/>
</dbReference>
<comment type="caution">
    <text evidence="1">The sequence shown here is derived from an EMBL/GenBank/DDBJ whole genome shotgun (WGS) entry which is preliminary data.</text>
</comment>
<organism evidence="1 2">
    <name type="scientific">Ophiocordyceps polyrhachis-furcata BCC 54312</name>
    <dbReference type="NCBI Taxonomy" id="1330021"/>
    <lineage>
        <taxon>Eukaryota</taxon>
        <taxon>Fungi</taxon>
        <taxon>Dikarya</taxon>
        <taxon>Ascomycota</taxon>
        <taxon>Pezizomycotina</taxon>
        <taxon>Sordariomycetes</taxon>
        <taxon>Hypocreomycetidae</taxon>
        <taxon>Hypocreales</taxon>
        <taxon>Ophiocordycipitaceae</taxon>
        <taxon>Ophiocordyceps</taxon>
    </lineage>
</organism>
<reference evidence="1 2" key="1">
    <citation type="journal article" date="2015" name="BMC Genomics">
        <title>Insights from the genome of Ophiocordyceps polyrhachis-furcata to pathogenicity and host specificity in insect fungi.</title>
        <authorList>
            <person name="Wichadakul D."/>
            <person name="Kobmoo N."/>
            <person name="Ingsriswang S."/>
            <person name="Tangphatsornruang S."/>
            <person name="Chantasingh D."/>
            <person name="Luangsa-ard J.J."/>
            <person name="Eurwilaichitr L."/>
        </authorList>
    </citation>
    <scope>NUCLEOTIDE SEQUENCE [LARGE SCALE GENOMIC DNA]</scope>
    <source>
        <strain evidence="1 2">BCC 54312</strain>
    </source>
</reference>
<sequence>MCMIWVSGPSSSCSLIRANASSDLFLMGIVIAARELGKSDFLSVGHDFSIRQNVGKKWVFCGAVKEEEGGEKLVEMEIIMSNQGVDHVIEKKKTNHVIVVFNKVEADNKLEVVLYYSTITWLYVTPFHFNIMDQPDDLTLYSAPIDVQRADRCDDRCNESIGRYDRYSPTVTQGVVAGLRPNCLLTRTKDNSLSYKDFYGYIKDLVYC</sequence>